<evidence type="ECO:0000313" key="2">
    <source>
        <dbReference type="Proteomes" id="UP000034231"/>
    </source>
</evidence>
<proteinExistence type="predicted"/>
<protein>
    <submittedName>
        <fullName evidence="1">Uncharacterized protein</fullName>
    </submittedName>
</protein>
<sequence length="66" mass="7587">MPISPIKAMVRVEEAVATAFCSPLLRRYLKPPLINIKRKAKPASKTITWRTLKKRHSKPWMVAMSL</sequence>
<organism evidence="1 2">
    <name type="scientific">Candidatus Shapirobacteria bacterium GW2011_GWE1_38_10</name>
    <dbReference type="NCBI Taxonomy" id="1618488"/>
    <lineage>
        <taxon>Bacteria</taxon>
        <taxon>Candidatus Shapironibacteriota</taxon>
    </lineage>
</organism>
<comment type="caution">
    <text evidence="1">The sequence shown here is derived from an EMBL/GenBank/DDBJ whole genome shotgun (WGS) entry which is preliminary data.</text>
</comment>
<evidence type="ECO:0000313" key="1">
    <source>
        <dbReference type="EMBL" id="KKQ50543.1"/>
    </source>
</evidence>
<dbReference type="Proteomes" id="UP000034231">
    <property type="component" value="Unassembled WGS sequence"/>
</dbReference>
<name>A0A0G0I5C5_9BACT</name>
<gene>
    <name evidence="1" type="ORF">US68_C0004G0025</name>
</gene>
<accession>A0A0G0I5C5</accession>
<dbReference type="EMBL" id="LBTX01000004">
    <property type="protein sequence ID" value="KKQ50543.1"/>
    <property type="molecule type" value="Genomic_DNA"/>
</dbReference>
<dbReference type="AlphaFoldDB" id="A0A0G0I5C5"/>
<reference evidence="1 2" key="1">
    <citation type="journal article" date="2015" name="Nature">
        <title>rRNA introns, odd ribosomes, and small enigmatic genomes across a large radiation of phyla.</title>
        <authorList>
            <person name="Brown C.T."/>
            <person name="Hug L.A."/>
            <person name="Thomas B.C."/>
            <person name="Sharon I."/>
            <person name="Castelle C.J."/>
            <person name="Singh A."/>
            <person name="Wilkins M.J."/>
            <person name="Williams K.H."/>
            <person name="Banfield J.F."/>
        </authorList>
    </citation>
    <scope>NUCLEOTIDE SEQUENCE [LARGE SCALE GENOMIC DNA]</scope>
</reference>